<reference evidence="3 4" key="1">
    <citation type="journal article" date="2016" name="Int. J. Syst. Evol. Microbiol.">
        <title>Nocardioides albidus sp. nov., an actinobacterium isolated from garden soil.</title>
        <authorList>
            <person name="Singh H."/>
            <person name="Du J."/>
            <person name="Trinh H."/>
            <person name="Won K."/>
            <person name="Yang J.E."/>
            <person name="Yin C."/>
            <person name="Kook M."/>
            <person name="Yi T.H."/>
        </authorList>
    </citation>
    <scope>NUCLEOTIDE SEQUENCE [LARGE SCALE GENOMIC DNA]</scope>
    <source>
        <strain evidence="3 4">CCTCC AB 2015297</strain>
    </source>
</reference>
<evidence type="ECO:0000313" key="4">
    <source>
        <dbReference type="Proteomes" id="UP000313231"/>
    </source>
</evidence>
<dbReference type="GO" id="GO:0005737">
    <property type="term" value="C:cytoplasm"/>
    <property type="evidence" value="ECO:0007669"/>
    <property type="project" value="TreeGrafter"/>
</dbReference>
<dbReference type="Gene3D" id="3.90.850.10">
    <property type="entry name" value="Fumarylacetoacetase-like, C-terminal domain"/>
    <property type="match status" value="1"/>
</dbReference>
<proteinExistence type="predicted"/>
<feature type="domain" description="Fumarylacetoacetase-like C-terminal" evidence="2">
    <location>
        <begin position="110"/>
        <end position="267"/>
    </location>
</feature>
<dbReference type="InterPro" id="IPR036663">
    <property type="entry name" value="Fumarylacetoacetase_C_sf"/>
</dbReference>
<dbReference type="GO" id="GO:0008684">
    <property type="term" value="F:2-oxopent-4-enoate hydratase activity"/>
    <property type="evidence" value="ECO:0007669"/>
    <property type="project" value="TreeGrafter"/>
</dbReference>
<dbReference type="Pfam" id="PF01557">
    <property type="entry name" value="FAA_hydrolase"/>
    <property type="match status" value="1"/>
</dbReference>
<organism evidence="3 4">
    <name type="scientific">Nocardioides albidus</name>
    <dbReference type="NCBI Taxonomy" id="1517589"/>
    <lineage>
        <taxon>Bacteria</taxon>
        <taxon>Bacillati</taxon>
        <taxon>Actinomycetota</taxon>
        <taxon>Actinomycetes</taxon>
        <taxon>Propionibacteriales</taxon>
        <taxon>Nocardioidaceae</taxon>
        <taxon>Nocardioides</taxon>
    </lineage>
</organism>
<keyword evidence="4" id="KW-1185">Reference proteome</keyword>
<dbReference type="PANTHER" id="PTHR30143:SF0">
    <property type="entry name" value="2-KETO-4-PENTENOATE HYDRATASE"/>
    <property type="match status" value="1"/>
</dbReference>
<accession>A0A5C4WR25</accession>
<name>A0A5C4WR25_9ACTN</name>
<evidence type="ECO:0000259" key="2">
    <source>
        <dbReference type="Pfam" id="PF01557"/>
    </source>
</evidence>
<evidence type="ECO:0000256" key="1">
    <source>
        <dbReference type="ARBA" id="ARBA00023239"/>
    </source>
</evidence>
<dbReference type="InterPro" id="IPR011234">
    <property type="entry name" value="Fumarylacetoacetase-like_C"/>
</dbReference>
<dbReference type="InterPro" id="IPR050772">
    <property type="entry name" value="Hydratase-Decarb/MhpD_sf"/>
</dbReference>
<keyword evidence="1" id="KW-0456">Lyase</keyword>
<dbReference type="RefSeq" id="WP_139621009.1">
    <property type="nucleotide sequence ID" value="NZ_VDMP01000011.1"/>
</dbReference>
<dbReference type="Proteomes" id="UP000313231">
    <property type="component" value="Unassembled WGS sequence"/>
</dbReference>
<protein>
    <submittedName>
        <fullName evidence="3">2-keto-4-pentenoate hydratase</fullName>
    </submittedName>
</protein>
<dbReference type="EMBL" id="VDMP01000011">
    <property type="protein sequence ID" value="TNM50135.1"/>
    <property type="molecule type" value="Genomic_DNA"/>
</dbReference>
<dbReference type="PANTHER" id="PTHR30143">
    <property type="entry name" value="ACID HYDRATASE"/>
    <property type="match status" value="1"/>
</dbReference>
<dbReference type="AlphaFoldDB" id="A0A5C4WR25"/>
<comment type="caution">
    <text evidence="3">The sequence shown here is derived from an EMBL/GenBank/DDBJ whole genome shotgun (WGS) entry which is preliminary data.</text>
</comment>
<evidence type="ECO:0000313" key="3">
    <source>
        <dbReference type="EMBL" id="TNM50135.1"/>
    </source>
</evidence>
<dbReference type="OrthoDB" id="9792137at2"/>
<sequence>MTEALDLADNAAADHAVQAAAERLHTALVDNQPCAPIRDLIGERDINLAYAVQQQLNAHRLAAGATVVGRKIGATSAAVQQQLGVDTPDLGVLFDDMEYDASAPIDISGLLQPKVEGEIAFVLKADLAEGDLDLDQIAAAVDYAVAAIEVCDSRIEAWDISFADTVADNASAGGYVLGAERRTLDDFSPKDAAMTMTVTGQDDSVGTGAASLGDPLIALQWLARQARDLGDPLRAGQVVLSGALGPMRPAAPGADVELTIDGLGSVAISFSQKES</sequence>
<gene>
    <name evidence="3" type="ORF">FHP29_00980</name>
</gene>
<dbReference type="SUPFAM" id="SSF56529">
    <property type="entry name" value="FAH"/>
    <property type="match status" value="1"/>
</dbReference>